<dbReference type="EMBL" id="KL197743">
    <property type="protein sequence ID" value="KDQ51983.1"/>
    <property type="molecule type" value="Genomic_DNA"/>
</dbReference>
<dbReference type="InParanoid" id="A0A067PAR0"/>
<accession>A0A067PAR0</accession>
<gene>
    <name evidence="1" type="ORF">JAAARDRAFT_198639</name>
</gene>
<reference evidence="2" key="1">
    <citation type="journal article" date="2014" name="Proc. Natl. Acad. Sci. U.S.A.">
        <title>Extensive sampling of basidiomycete genomes demonstrates inadequacy of the white-rot/brown-rot paradigm for wood decay fungi.</title>
        <authorList>
            <person name="Riley R."/>
            <person name="Salamov A.A."/>
            <person name="Brown D.W."/>
            <person name="Nagy L.G."/>
            <person name="Floudas D."/>
            <person name="Held B.W."/>
            <person name="Levasseur A."/>
            <person name="Lombard V."/>
            <person name="Morin E."/>
            <person name="Otillar R."/>
            <person name="Lindquist E.A."/>
            <person name="Sun H."/>
            <person name="LaButti K.M."/>
            <person name="Schmutz J."/>
            <person name="Jabbour D."/>
            <person name="Luo H."/>
            <person name="Baker S.E."/>
            <person name="Pisabarro A.G."/>
            <person name="Walton J.D."/>
            <person name="Blanchette R.A."/>
            <person name="Henrissat B."/>
            <person name="Martin F."/>
            <person name="Cullen D."/>
            <person name="Hibbett D.S."/>
            <person name="Grigoriev I.V."/>
        </authorList>
    </citation>
    <scope>NUCLEOTIDE SEQUENCE [LARGE SCALE GENOMIC DNA]</scope>
    <source>
        <strain evidence="2">MUCL 33604</strain>
    </source>
</reference>
<protein>
    <submittedName>
        <fullName evidence="1">Uncharacterized protein</fullName>
    </submittedName>
</protein>
<evidence type="ECO:0000313" key="2">
    <source>
        <dbReference type="Proteomes" id="UP000027265"/>
    </source>
</evidence>
<name>A0A067PAR0_9AGAM</name>
<dbReference type="AlphaFoldDB" id="A0A067PAR0"/>
<dbReference type="Proteomes" id="UP000027265">
    <property type="component" value="Unassembled WGS sequence"/>
</dbReference>
<keyword evidence="2" id="KW-1185">Reference proteome</keyword>
<proteinExistence type="predicted"/>
<sequence>MGVDNELEMGLEKRLEMGLEKEPEMDVNNEPKLRLEIDIRPRRRLLRSQQFTIQPQQAGSTLVQEPPLPHLPEFPTRPHRLTSFPLRHFRLYSLSGRSLGYTCLQRSTLKQSSALPTSDFRLSTTFAHSPSSALSHPLIHPSTFPVFRSYKDRFVDSNLFS</sequence>
<organism evidence="1 2">
    <name type="scientific">Jaapia argillacea MUCL 33604</name>
    <dbReference type="NCBI Taxonomy" id="933084"/>
    <lineage>
        <taxon>Eukaryota</taxon>
        <taxon>Fungi</taxon>
        <taxon>Dikarya</taxon>
        <taxon>Basidiomycota</taxon>
        <taxon>Agaricomycotina</taxon>
        <taxon>Agaricomycetes</taxon>
        <taxon>Agaricomycetidae</taxon>
        <taxon>Jaapiales</taxon>
        <taxon>Jaapiaceae</taxon>
        <taxon>Jaapia</taxon>
    </lineage>
</organism>
<evidence type="ECO:0000313" key="1">
    <source>
        <dbReference type="EMBL" id="KDQ51983.1"/>
    </source>
</evidence>
<dbReference type="HOGENOM" id="CLU_1643952_0_0_1"/>